<evidence type="ECO:0000313" key="4">
    <source>
        <dbReference type="Proteomes" id="UP000807469"/>
    </source>
</evidence>
<evidence type="ECO:0000313" key="3">
    <source>
        <dbReference type="EMBL" id="KAF9486243.1"/>
    </source>
</evidence>
<feature type="region of interest" description="Disordered" evidence="1">
    <location>
        <begin position="18"/>
        <end position="43"/>
    </location>
</feature>
<dbReference type="AlphaFoldDB" id="A0A9P5ZDV2"/>
<comment type="caution">
    <text evidence="3">The sequence shown here is derived from an EMBL/GenBank/DDBJ whole genome shotgun (WGS) entry which is preliminary data.</text>
</comment>
<organism evidence="3 4">
    <name type="scientific">Pholiota conissans</name>
    <dbReference type="NCBI Taxonomy" id="109636"/>
    <lineage>
        <taxon>Eukaryota</taxon>
        <taxon>Fungi</taxon>
        <taxon>Dikarya</taxon>
        <taxon>Basidiomycota</taxon>
        <taxon>Agaricomycotina</taxon>
        <taxon>Agaricomycetes</taxon>
        <taxon>Agaricomycetidae</taxon>
        <taxon>Agaricales</taxon>
        <taxon>Agaricineae</taxon>
        <taxon>Strophariaceae</taxon>
        <taxon>Pholiota</taxon>
    </lineage>
</organism>
<dbReference type="InterPro" id="IPR000210">
    <property type="entry name" value="BTB/POZ_dom"/>
</dbReference>
<dbReference type="Pfam" id="PF00651">
    <property type="entry name" value="BTB"/>
    <property type="match status" value="1"/>
</dbReference>
<dbReference type="InterPro" id="IPR011333">
    <property type="entry name" value="SKP1/BTB/POZ_sf"/>
</dbReference>
<keyword evidence="4" id="KW-1185">Reference proteome</keyword>
<feature type="domain" description="BTB" evidence="2">
    <location>
        <begin position="63"/>
        <end position="135"/>
    </location>
</feature>
<reference evidence="3" key="1">
    <citation type="submission" date="2020-11" db="EMBL/GenBank/DDBJ databases">
        <authorList>
            <consortium name="DOE Joint Genome Institute"/>
            <person name="Ahrendt S."/>
            <person name="Riley R."/>
            <person name="Andreopoulos W."/>
            <person name="Labutti K."/>
            <person name="Pangilinan J."/>
            <person name="Ruiz-Duenas F.J."/>
            <person name="Barrasa J.M."/>
            <person name="Sanchez-Garcia M."/>
            <person name="Camarero S."/>
            <person name="Miyauchi S."/>
            <person name="Serrano A."/>
            <person name="Linde D."/>
            <person name="Babiker R."/>
            <person name="Drula E."/>
            <person name="Ayuso-Fernandez I."/>
            <person name="Pacheco R."/>
            <person name="Padilla G."/>
            <person name="Ferreira P."/>
            <person name="Barriuso J."/>
            <person name="Kellner H."/>
            <person name="Castanera R."/>
            <person name="Alfaro M."/>
            <person name="Ramirez L."/>
            <person name="Pisabarro A.G."/>
            <person name="Kuo A."/>
            <person name="Tritt A."/>
            <person name="Lipzen A."/>
            <person name="He G."/>
            <person name="Yan M."/>
            <person name="Ng V."/>
            <person name="Cullen D."/>
            <person name="Martin F."/>
            <person name="Rosso M.-N."/>
            <person name="Henrissat B."/>
            <person name="Hibbett D."/>
            <person name="Martinez A.T."/>
            <person name="Grigoriev I.V."/>
        </authorList>
    </citation>
    <scope>NUCLEOTIDE SEQUENCE</scope>
    <source>
        <strain evidence="3">CIRM-BRFM 674</strain>
    </source>
</reference>
<feature type="region of interest" description="Disordered" evidence="1">
    <location>
        <begin position="277"/>
        <end position="310"/>
    </location>
</feature>
<dbReference type="SUPFAM" id="SSF54695">
    <property type="entry name" value="POZ domain"/>
    <property type="match status" value="1"/>
</dbReference>
<evidence type="ECO:0000259" key="2">
    <source>
        <dbReference type="PROSITE" id="PS50097"/>
    </source>
</evidence>
<gene>
    <name evidence="3" type="ORF">BDN70DRAFT_822592</name>
</gene>
<accession>A0A9P5ZDV2</accession>
<proteinExistence type="predicted"/>
<evidence type="ECO:0000256" key="1">
    <source>
        <dbReference type="SAM" id="MobiDB-lite"/>
    </source>
</evidence>
<dbReference type="PROSITE" id="PS50097">
    <property type="entry name" value="BTB"/>
    <property type="match status" value="1"/>
</dbReference>
<sequence>MSILNPAGILLASPARTEVNLPSSPSDPPVADEDAPSTEATPSLSPRLEVRLNFDSEFYFRGALVVFQVEDHLFRVPTYIFAAESSHFVTLFNLPMQDSHEGAAPFTVALPTDVRWEDFRSLLKALYPISVETTLVLSETEWISVLKLSTQWYFTHLRQIAIAQLESQPSFTPLNKIVLGRECFISSWFLSGLTSIAKRQEPITDDDIFYIGSSTTIQLFRLRELIKTKSSQYHESTILEGLYSAFADEILSIKAKEARHSEMISIKEEISYDSAEASRLSSEPSSKKKMKKGGLQKLGGRTSFPGVMGW</sequence>
<dbReference type="Proteomes" id="UP000807469">
    <property type="component" value="Unassembled WGS sequence"/>
</dbReference>
<name>A0A9P5ZDV2_9AGAR</name>
<protein>
    <recommendedName>
        <fullName evidence="2">BTB domain-containing protein</fullName>
    </recommendedName>
</protein>
<dbReference type="EMBL" id="MU155131">
    <property type="protein sequence ID" value="KAF9486243.1"/>
    <property type="molecule type" value="Genomic_DNA"/>
</dbReference>
<dbReference type="Gene3D" id="3.30.710.10">
    <property type="entry name" value="Potassium Channel Kv1.1, Chain A"/>
    <property type="match status" value="1"/>
</dbReference>
<dbReference type="OrthoDB" id="3199068at2759"/>